<proteinExistence type="predicted"/>
<evidence type="ECO:0000313" key="2">
    <source>
        <dbReference type="Proteomes" id="UP000270094"/>
    </source>
</evidence>
<organism evidence="1 2">
    <name type="scientific">Strongylus vulgaris</name>
    <name type="common">Blood worm</name>
    <dbReference type="NCBI Taxonomy" id="40348"/>
    <lineage>
        <taxon>Eukaryota</taxon>
        <taxon>Metazoa</taxon>
        <taxon>Ecdysozoa</taxon>
        <taxon>Nematoda</taxon>
        <taxon>Chromadorea</taxon>
        <taxon>Rhabditida</taxon>
        <taxon>Rhabditina</taxon>
        <taxon>Rhabditomorpha</taxon>
        <taxon>Strongyloidea</taxon>
        <taxon>Strongylidae</taxon>
        <taxon>Strongylus</taxon>
    </lineage>
</organism>
<protein>
    <submittedName>
        <fullName evidence="1">Uncharacterized protein</fullName>
    </submittedName>
</protein>
<accession>A0A3P7JTE0</accession>
<dbReference type="EMBL" id="UYYB01121745">
    <property type="protein sequence ID" value="VDM83209.1"/>
    <property type="molecule type" value="Genomic_DNA"/>
</dbReference>
<dbReference type="AlphaFoldDB" id="A0A3P7JTE0"/>
<name>A0A3P7JTE0_STRVU</name>
<evidence type="ECO:0000313" key="1">
    <source>
        <dbReference type="EMBL" id="VDM83209.1"/>
    </source>
</evidence>
<reference evidence="1 2" key="1">
    <citation type="submission" date="2018-11" db="EMBL/GenBank/DDBJ databases">
        <authorList>
            <consortium name="Pathogen Informatics"/>
        </authorList>
    </citation>
    <scope>NUCLEOTIDE SEQUENCE [LARGE SCALE GENOMIC DNA]</scope>
</reference>
<sequence length="80" mass="9049">MNVLTAARAVSVAPLATLRAHPDLIELSNSGRLRCLLFLGCRMPHPTQQIHLYYGILRYVFVYSYTADCLIPNKLYVILV</sequence>
<keyword evidence="2" id="KW-1185">Reference proteome</keyword>
<dbReference type="Proteomes" id="UP000270094">
    <property type="component" value="Unassembled WGS sequence"/>
</dbReference>
<gene>
    <name evidence="1" type="ORF">SVUK_LOCUS18207</name>
</gene>